<dbReference type="OrthoDB" id="8563737at2"/>
<evidence type="ECO:0000313" key="2">
    <source>
        <dbReference type="Proteomes" id="UP000293433"/>
    </source>
</evidence>
<gene>
    <name evidence="1" type="ORF">EV685_0856</name>
</gene>
<dbReference type="InterPro" id="IPR017495">
    <property type="entry name" value="PuhC"/>
</dbReference>
<comment type="caution">
    <text evidence="1">The sequence shown here is derived from an EMBL/GenBank/DDBJ whole genome shotgun (WGS) entry which is preliminary data.</text>
</comment>
<name>A0A4Q7LV73_9BURK</name>
<dbReference type="NCBIfam" id="TIGR03054">
    <property type="entry name" value="photo_alph_chp1"/>
    <property type="match status" value="1"/>
</dbReference>
<proteinExistence type="predicted"/>
<organism evidence="1 2">
    <name type="scientific">Sphaerotilus mobilis</name>
    <dbReference type="NCBI Taxonomy" id="47994"/>
    <lineage>
        <taxon>Bacteria</taxon>
        <taxon>Pseudomonadati</taxon>
        <taxon>Pseudomonadota</taxon>
        <taxon>Betaproteobacteria</taxon>
        <taxon>Burkholderiales</taxon>
        <taxon>Sphaerotilaceae</taxon>
        <taxon>Sphaerotilus</taxon>
    </lineage>
</organism>
<evidence type="ECO:0000313" key="1">
    <source>
        <dbReference type="EMBL" id="RZS58561.1"/>
    </source>
</evidence>
<protein>
    <submittedName>
        <fullName evidence="1">Putative photosynthetic complex assembly protein</fullName>
    </submittedName>
</protein>
<keyword evidence="2" id="KW-1185">Reference proteome</keyword>
<sequence length="149" mass="15771">MSTVESHPLSRAPRLPLLAIGVLLLSAVLGTALVRGAGVSPVQRADAATVRTVNLHFEDRDDGAILIRDADSGAVRGTVAPGTQGFLRSTMRGLVRERRRQGLGPATPFQLLGRADGRLTLFDPGTGRRIDLESFGPTHAAVFAQLITP</sequence>
<accession>A0A4Q7LV73</accession>
<dbReference type="EMBL" id="SGWV01000007">
    <property type="protein sequence ID" value="RZS58561.1"/>
    <property type="molecule type" value="Genomic_DNA"/>
</dbReference>
<dbReference type="Proteomes" id="UP000293433">
    <property type="component" value="Unassembled WGS sequence"/>
</dbReference>
<reference evidence="1 2" key="1">
    <citation type="submission" date="2019-02" db="EMBL/GenBank/DDBJ databases">
        <title>Genomic Encyclopedia of Type Strains, Phase IV (KMG-IV): sequencing the most valuable type-strain genomes for metagenomic binning, comparative biology and taxonomic classification.</title>
        <authorList>
            <person name="Goeker M."/>
        </authorList>
    </citation>
    <scope>NUCLEOTIDE SEQUENCE [LARGE SCALE GENOMIC DNA]</scope>
    <source>
        <strain evidence="1 2">DSM 10617</strain>
    </source>
</reference>
<dbReference type="AlphaFoldDB" id="A0A4Q7LV73"/>
<dbReference type="RefSeq" id="WP_130480693.1">
    <property type="nucleotide sequence ID" value="NZ_SGWV01000007.1"/>
</dbReference>